<accession>A0A077Z3S2</accession>
<dbReference type="EC" id="3.2.1.-" evidence="4"/>
<feature type="signal peptide" evidence="5">
    <location>
        <begin position="1"/>
        <end position="21"/>
    </location>
</feature>
<keyword evidence="3 4" id="KW-0326">Glycosidase</keyword>
<dbReference type="Gene3D" id="3.20.20.70">
    <property type="entry name" value="Aldolase class I"/>
    <property type="match status" value="1"/>
</dbReference>
<comment type="similarity">
    <text evidence="1 4">Belongs to the glycosyl hydrolase 27 family.</text>
</comment>
<comment type="subunit">
    <text evidence="4">Homodimer.</text>
</comment>
<name>A0A077Z3S2_TRITR</name>
<dbReference type="PROSITE" id="PS00512">
    <property type="entry name" value="ALPHA_GALACTOSIDASE"/>
    <property type="match status" value="1"/>
</dbReference>
<sequence>MALKRLWIIMVLALLTHIGLPLDNGLSLTPPMGWLSWAAFGCELNCIRHPLRCINEQLYMDMADRMVEDGYLAAGYNFVNIDDCWMKMTRSADGRLVADPDRFPSGIRSLAEYMHRRGLKLGIYADFGKKTCAGFPGSMDYLKLDAATFASWNVDMLKLDGCAVNVRLMAKGYPEMGLYLNQTKRPIVYSCSWPFYETYKGMEPNYTAVAKSCNLWRSYNDIDLSWQSVLSIIDWMDRNQHKIFPVVGPGQWNDPDMLIIGTPLLTIDQAKVQMALWSIWASPLIMSNDLRFITKANRDILLNRKVIAVDQDPLGIMGRLVHKVSFVSIYLKPITPVNQQGKTSFAIVFFNRHPTDKAIVTVDHVKQIGLESPLGYNVMDVFSSRSYGRLLPDDRFHCIVNPTGVIMITASVA</sequence>
<dbReference type="InterPro" id="IPR017853">
    <property type="entry name" value="GH"/>
</dbReference>
<gene>
    <name evidence="6" type="ORF">TTRE_0000292601</name>
</gene>
<dbReference type="PANTHER" id="PTHR11452:SF83">
    <property type="entry name" value="ALPHA-GALACTOSIDASE"/>
    <property type="match status" value="1"/>
</dbReference>
<dbReference type="EMBL" id="HG805910">
    <property type="protein sequence ID" value="CDW54656.1"/>
    <property type="molecule type" value="Genomic_DNA"/>
</dbReference>
<dbReference type="CDD" id="cd14792">
    <property type="entry name" value="GH27"/>
    <property type="match status" value="1"/>
</dbReference>
<dbReference type="GO" id="GO:0004557">
    <property type="term" value="F:alpha-galactosidase activity"/>
    <property type="evidence" value="ECO:0007669"/>
    <property type="project" value="TreeGrafter"/>
</dbReference>
<dbReference type="Proteomes" id="UP000030665">
    <property type="component" value="Unassembled WGS sequence"/>
</dbReference>
<dbReference type="SUPFAM" id="SSF51011">
    <property type="entry name" value="Glycosyl hydrolase domain"/>
    <property type="match status" value="1"/>
</dbReference>
<dbReference type="InterPro" id="IPR013780">
    <property type="entry name" value="Glyco_hydro_b"/>
</dbReference>
<dbReference type="SUPFAM" id="SSF51445">
    <property type="entry name" value="(Trans)glycosidases"/>
    <property type="match status" value="1"/>
</dbReference>
<dbReference type="AlphaFoldDB" id="A0A077Z3S2"/>
<evidence type="ECO:0000313" key="7">
    <source>
        <dbReference type="Proteomes" id="UP000030665"/>
    </source>
</evidence>
<reference evidence="6" key="1">
    <citation type="submission" date="2014-01" db="EMBL/GenBank/DDBJ databases">
        <authorList>
            <person name="Aslett M."/>
        </authorList>
    </citation>
    <scope>NUCLEOTIDE SEQUENCE</scope>
</reference>
<feature type="chain" id="PRO_5001728316" description="Alpha-galactosidase" evidence="5">
    <location>
        <begin position="22"/>
        <end position="413"/>
    </location>
</feature>
<keyword evidence="2 4" id="KW-0378">Hydrolase</keyword>
<keyword evidence="5" id="KW-0732">Signal</keyword>
<evidence type="ECO:0000256" key="1">
    <source>
        <dbReference type="ARBA" id="ARBA00009743"/>
    </source>
</evidence>
<dbReference type="Pfam" id="PF16499">
    <property type="entry name" value="Melibiase_2"/>
    <property type="match status" value="1"/>
</dbReference>
<organism evidence="6 7">
    <name type="scientific">Trichuris trichiura</name>
    <name type="common">Whipworm</name>
    <name type="synonym">Trichocephalus trichiurus</name>
    <dbReference type="NCBI Taxonomy" id="36087"/>
    <lineage>
        <taxon>Eukaryota</taxon>
        <taxon>Metazoa</taxon>
        <taxon>Ecdysozoa</taxon>
        <taxon>Nematoda</taxon>
        <taxon>Enoplea</taxon>
        <taxon>Dorylaimia</taxon>
        <taxon>Trichinellida</taxon>
        <taxon>Trichuridae</taxon>
        <taxon>Trichuris</taxon>
    </lineage>
</organism>
<dbReference type="Gene3D" id="2.60.40.1180">
    <property type="entry name" value="Golgi alpha-mannosidase II"/>
    <property type="match status" value="1"/>
</dbReference>
<evidence type="ECO:0000256" key="4">
    <source>
        <dbReference type="RuleBase" id="RU361168"/>
    </source>
</evidence>
<dbReference type="OrthoDB" id="5795902at2759"/>
<reference evidence="6" key="2">
    <citation type="submission" date="2014-03" db="EMBL/GenBank/DDBJ databases">
        <title>The whipworm genome and dual-species transcriptomics of an intimate host-pathogen interaction.</title>
        <authorList>
            <person name="Foth B.J."/>
            <person name="Tsai I.J."/>
            <person name="Reid A.J."/>
            <person name="Bancroft A.J."/>
            <person name="Nichol S."/>
            <person name="Tracey A."/>
            <person name="Holroyd N."/>
            <person name="Cotton J.A."/>
            <person name="Stanley E.J."/>
            <person name="Zarowiecki M."/>
            <person name="Liu J.Z."/>
            <person name="Huckvale T."/>
            <person name="Cooper P.J."/>
            <person name="Grencis R.K."/>
            <person name="Berriman M."/>
        </authorList>
    </citation>
    <scope>NUCLEOTIDE SEQUENCE [LARGE SCALE GENOMIC DNA]</scope>
</reference>
<keyword evidence="7" id="KW-1185">Reference proteome</keyword>
<dbReference type="InterPro" id="IPR000111">
    <property type="entry name" value="Glyco_hydro_27/36_CS"/>
</dbReference>
<dbReference type="PRINTS" id="PR00740">
    <property type="entry name" value="GLHYDRLASE27"/>
</dbReference>
<dbReference type="PANTHER" id="PTHR11452">
    <property type="entry name" value="ALPHA-GALACTOSIDASE/ALPHA-N-ACETYLGALACTOSAMINIDASE"/>
    <property type="match status" value="1"/>
</dbReference>
<dbReference type="GO" id="GO:0005737">
    <property type="term" value="C:cytoplasm"/>
    <property type="evidence" value="ECO:0007669"/>
    <property type="project" value="TreeGrafter"/>
</dbReference>
<dbReference type="FunFam" id="3.20.20.70:FF:000197">
    <property type="entry name" value="Alpha-galactosidase"/>
    <property type="match status" value="1"/>
</dbReference>
<dbReference type="InterPro" id="IPR002241">
    <property type="entry name" value="Glyco_hydro_27"/>
</dbReference>
<evidence type="ECO:0000256" key="2">
    <source>
        <dbReference type="ARBA" id="ARBA00022801"/>
    </source>
</evidence>
<dbReference type="InterPro" id="IPR013785">
    <property type="entry name" value="Aldolase_TIM"/>
</dbReference>
<dbReference type="GO" id="GO:0016139">
    <property type="term" value="P:glycoside catabolic process"/>
    <property type="evidence" value="ECO:0007669"/>
    <property type="project" value="TreeGrafter"/>
</dbReference>
<dbReference type="GO" id="GO:0009311">
    <property type="term" value="P:oligosaccharide metabolic process"/>
    <property type="evidence" value="ECO:0007669"/>
    <property type="project" value="TreeGrafter"/>
</dbReference>
<evidence type="ECO:0000313" key="6">
    <source>
        <dbReference type="EMBL" id="CDW54656.1"/>
    </source>
</evidence>
<keyword evidence="4" id="KW-1015">Disulfide bond</keyword>
<proteinExistence type="inferred from homology"/>
<evidence type="ECO:0000256" key="3">
    <source>
        <dbReference type="ARBA" id="ARBA00023295"/>
    </source>
</evidence>
<protein>
    <recommendedName>
        <fullName evidence="4">Alpha-galactosidase</fullName>
        <ecNumber evidence="4">3.2.1.-</ecNumber>
    </recommendedName>
</protein>
<evidence type="ECO:0000256" key="5">
    <source>
        <dbReference type="SAM" id="SignalP"/>
    </source>
</evidence>
<dbReference type="STRING" id="36087.A0A077Z3S2"/>